<reference evidence="1" key="1">
    <citation type="submission" date="2022-03" db="EMBL/GenBank/DDBJ databases">
        <title>Draft genome sequence of Aduncisulcus paluster, a free-living microaerophilic Fornicata.</title>
        <authorList>
            <person name="Yuyama I."/>
            <person name="Kume K."/>
            <person name="Tamura T."/>
            <person name="Inagaki Y."/>
            <person name="Hashimoto T."/>
        </authorList>
    </citation>
    <scope>NUCLEOTIDE SEQUENCE</scope>
    <source>
        <strain evidence="1">NY0171</strain>
    </source>
</reference>
<keyword evidence="2" id="KW-1185">Reference proteome</keyword>
<comment type="caution">
    <text evidence="1">The sequence shown here is derived from an EMBL/GenBank/DDBJ whole genome shotgun (WGS) entry which is preliminary data.</text>
</comment>
<proteinExistence type="predicted"/>
<dbReference type="Proteomes" id="UP001057375">
    <property type="component" value="Unassembled WGS sequence"/>
</dbReference>
<name>A0ABQ5KZB7_9EUKA</name>
<evidence type="ECO:0000313" key="2">
    <source>
        <dbReference type="Proteomes" id="UP001057375"/>
    </source>
</evidence>
<gene>
    <name evidence="1" type="ORF">ADUPG1_003712</name>
</gene>
<organism evidence="1 2">
    <name type="scientific">Aduncisulcus paluster</name>
    <dbReference type="NCBI Taxonomy" id="2918883"/>
    <lineage>
        <taxon>Eukaryota</taxon>
        <taxon>Metamonada</taxon>
        <taxon>Carpediemonas-like organisms</taxon>
        <taxon>Aduncisulcus</taxon>
    </lineage>
</organism>
<sequence>MIEIAEKPDWPWMVPVVQNILNHHKNATTGTKPQELMFGKFTHRSVVKDWSSSRKVSEEEMPKGRKAEIEFVKTLTDNIETIRRYAETKQRESEMKKIGKEEEKGIERFEIGESVFVRNHTDGTKLKPGFFGPFEISGKPGAKTYIVKNDLEP</sequence>
<protein>
    <submittedName>
        <fullName evidence="1">Uncharacterized protein</fullName>
    </submittedName>
</protein>
<evidence type="ECO:0000313" key="1">
    <source>
        <dbReference type="EMBL" id="GKT37774.1"/>
    </source>
</evidence>
<accession>A0ABQ5KZB7</accession>
<feature type="non-terminal residue" evidence="1">
    <location>
        <position position="153"/>
    </location>
</feature>
<dbReference type="EMBL" id="BQXS01005197">
    <property type="protein sequence ID" value="GKT37774.1"/>
    <property type="molecule type" value="Genomic_DNA"/>
</dbReference>